<reference evidence="4 5" key="1">
    <citation type="journal article" date="2019" name="Syst. Appl. Microbiol.">
        <title>Polyphasic characterization of two novel Lactobacillus spp. isolated from blown salami packages: Description of Lactobacillus halodurans sp. nov. and Lactobacillus salsicarnum sp. nov.</title>
        <authorList>
            <person name="Schuster J.A."/>
            <person name="Klingl A."/>
            <person name="Vogel R.F."/>
            <person name="Ehrmann M.A."/>
        </authorList>
    </citation>
    <scope>NUCLEOTIDE SEQUENCE [LARGE SCALE GENOMIC DNA]</scope>
    <source>
        <strain evidence="2 5">TMW 1.2098</strain>
        <strain evidence="3 4">TMW 1.2118</strain>
    </source>
</reference>
<comment type="caution">
    <text evidence="3">The sequence shown here is derived from an EMBL/GenBank/DDBJ whole genome shotgun (WGS) entry which is preliminary data.</text>
</comment>
<protein>
    <submittedName>
        <fullName evidence="3">Uncharacterized protein</fullName>
    </submittedName>
</protein>
<feature type="transmembrane region" description="Helical" evidence="1">
    <location>
        <begin position="9"/>
        <end position="26"/>
    </location>
</feature>
<sequence length="73" mass="8750">MKNKWIDYFIRLVIISLSIVWFFMLYSDSSMLVLLAIVLLIGTTLYLIVKEQSDFTTNVHNLKRKFNHLHFKK</sequence>
<dbReference type="AlphaFoldDB" id="A0A5P0ZK58"/>
<evidence type="ECO:0000313" key="5">
    <source>
        <dbReference type="Proteomes" id="UP000436655"/>
    </source>
</evidence>
<proteinExistence type="predicted"/>
<dbReference type="Proteomes" id="UP000380386">
    <property type="component" value="Unassembled WGS sequence"/>
</dbReference>
<evidence type="ECO:0000313" key="4">
    <source>
        <dbReference type="Proteomes" id="UP000380386"/>
    </source>
</evidence>
<keyword evidence="1" id="KW-0472">Membrane</keyword>
<evidence type="ECO:0000313" key="3">
    <source>
        <dbReference type="EMBL" id="MQS53432.1"/>
    </source>
</evidence>
<dbReference type="Proteomes" id="UP000436655">
    <property type="component" value="Unassembled WGS sequence"/>
</dbReference>
<dbReference type="RefSeq" id="WP_125706146.1">
    <property type="nucleotide sequence ID" value="NZ_JBHTOO010000025.1"/>
</dbReference>
<dbReference type="EMBL" id="VDFM01000017">
    <property type="protein sequence ID" value="MQS53432.1"/>
    <property type="molecule type" value="Genomic_DNA"/>
</dbReference>
<keyword evidence="1" id="KW-1133">Transmembrane helix</keyword>
<keyword evidence="1" id="KW-0812">Transmembrane</keyword>
<dbReference type="EMBL" id="VDFN01000005">
    <property type="protein sequence ID" value="MQS45256.1"/>
    <property type="molecule type" value="Genomic_DNA"/>
</dbReference>
<dbReference type="OrthoDB" id="9965261at2"/>
<accession>A0A5P0ZK58</accession>
<name>A0A5P0ZK58_9LACO</name>
<keyword evidence="5" id="KW-1185">Reference proteome</keyword>
<gene>
    <name evidence="3" type="ORF">FHL02_10405</name>
    <name evidence="2" type="ORF">FHL03_07150</name>
</gene>
<organism evidence="3 4">
    <name type="scientific">Companilactobacillus mishanensis</name>
    <dbReference type="NCBI Taxonomy" id="2486008"/>
    <lineage>
        <taxon>Bacteria</taxon>
        <taxon>Bacillati</taxon>
        <taxon>Bacillota</taxon>
        <taxon>Bacilli</taxon>
        <taxon>Lactobacillales</taxon>
        <taxon>Lactobacillaceae</taxon>
        <taxon>Companilactobacillus</taxon>
    </lineage>
</organism>
<feature type="transmembrane region" description="Helical" evidence="1">
    <location>
        <begin position="32"/>
        <end position="49"/>
    </location>
</feature>
<evidence type="ECO:0000256" key="1">
    <source>
        <dbReference type="SAM" id="Phobius"/>
    </source>
</evidence>
<evidence type="ECO:0000313" key="2">
    <source>
        <dbReference type="EMBL" id="MQS45256.1"/>
    </source>
</evidence>
<reference evidence="2" key="2">
    <citation type="submission" date="2019-05" db="EMBL/GenBank/DDBJ databases">
        <authorList>
            <person name="Schuster J.A."/>
            <person name="Ehrmann M.A."/>
        </authorList>
    </citation>
    <scope>NUCLEOTIDE SEQUENCE</scope>
    <source>
        <strain evidence="2">TMW 1.2098</strain>
    </source>
</reference>